<accession>A0A4R4WYS4</accession>
<organism evidence="1 2">
    <name type="scientific">Nonomuraea diastatica</name>
    <dbReference type="NCBI Taxonomy" id="1848329"/>
    <lineage>
        <taxon>Bacteria</taxon>
        <taxon>Bacillati</taxon>
        <taxon>Actinomycetota</taxon>
        <taxon>Actinomycetes</taxon>
        <taxon>Streptosporangiales</taxon>
        <taxon>Streptosporangiaceae</taxon>
        <taxon>Nonomuraea</taxon>
    </lineage>
</organism>
<sequence length="256" mass="27680">MLHSVPLEAGQCQPVGVVDVHWSSIRCMRQQVVPVDGPASCTAEQFLRLAVEFRQRQRAVAQDVHHRAVRAVAQDVHHRAVLSHKPGCEGRVLAGLWSISTILTRKSLEAKEPFAAITGLTNDIRVRAKTAFGVSDWEAATATKAVPPPPPPGSGSICVLESGTRAVASEPGRQQYIDRVRHYFRGQDTVLEGGAETIWDAPGVTPEGSNTAKLSILDATLVSQREAMERAETTRTESAVEIVDAVVQSRQAAFPP</sequence>
<dbReference type="OrthoDB" id="3543639at2"/>
<comment type="caution">
    <text evidence="1">The sequence shown here is derived from an EMBL/GenBank/DDBJ whole genome shotgun (WGS) entry which is preliminary data.</text>
</comment>
<evidence type="ECO:0000313" key="2">
    <source>
        <dbReference type="Proteomes" id="UP000294543"/>
    </source>
</evidence>
<reference evidence="1 2" key="1">
    <citation type="submission" date="2019-03" db="EMBL/GenBank/DDBJ databases">
        <title>Draft genome sequences of novel Actinobacteria.</title>
        <authorList>
            <person name="Sahin N."/>
            <person name="Ay H."/>
            <person name="Saygin H."/>
        </authorList>
    </citation>
    <scope>NUCLEOTIDE SEQUENCE [LARGE SCALE GENOMIC DNA]</scope>
    <source>
        <strain evidence="1 2">KC712</strain>
    </source>
</reference>
<dbReference type="RefSeq" id="WP_132507097.1">
    <property type="nucleotide sequence ID" value="NZ_SMKP01000021.1"/>
</dbReference>
<protein>
    <submittedName>
        <fullName evidence="1">Uncharacterized protein</fullName>
    </submittedName>
</protein>
<gene>
    <name evidence="1" type="ORF">E1294_10040</name>
</gene>
<dbReference type="AlphaFoldDB" id="A0A4R4WYS4"/>
<evidence type="ECO:0000313" key="1">
    <source>
        <dbReference type="EMBL" id="TDD22961.1"/>
    </source>
</evidence>
<keyword evidence="2" id="KW-1185">Reference proteome</keyword>
<name>A0A4R4WYS4_9ACTN</name>
<proteinExistence type="predicted"/>
<dbReference type="Proteomes" id="UP000294543">
    <property type="component" value="Unassembled WGS sequence"/>
</dbReference>
<dbReference type="EMBL" id="SMKP01000021">
    <property type="protein sequence ID" value="TDD22961.1"/>
    <property type="molecule type" value="Genomic_DNA"/>
</dbReference>